<protein>
    <submittedName>
        <fullName evidence="1">Uncharacterized protein</fullName>
    </submittedName>
</protein>
<dbReference type="RefSeq" id="WP_230738114.1">
    <property type="nucleotide sequence ID" value="NZ_JAJNDB010000005.1"/>
</dbReference>
<proteinExistence type="predicted"/>
<organism evidence="1 2">
    <name type="scientific">Actinomycetospora endophytica</name>
    <dbReference type="NCBI Taxonomy" id="2291215"/>
    <lineage>
        <taxon>Bacteria</taxon>
        <taxon>Bacillati</taxon>
        <taxon>Actinomycetota</taxon>
        <taxon>Actinomycetes</taxon>
        <taxon>Pseudonocardiales</taxon>
        <taxon>Pseudonocardiaceae</taxon>
        <taxon>Actinomycetospora</taxon>
    </lineage>
</organism>
<accession>A0ABS8PDB6</accession>
<name>A0ABS8PDB6_9PSEU</name>
<gene>
    <name evidence="1" type="ORF">LQ327_23070</name>
</gene>
<evidence type="ECO:0000313" key="2">
    <source>
        <dbReference type="Proteomes" id="UP001199469"/>
    </source>
</evidence>
<keyword evidence="2" id="KW-1185">Reference proteome</keyword>
<dbReference type="EMBL" id="JAJNDB010000005">
    <property type="protein sequence ID" value="MCD2196261.1"/>
    <property type="molecule type" value="Genomic_DNA"/>
</dbReference>
<reference evidence="1 2" key="1">
    <citation type="submission" date="2021-11" db="EMBL/GenBank/DDBJ databases">
        <title>Draft genome sequence of Actinomycetospora sp. SF1 isolated from the rhizosphere soil.</title>
        <authorList>
            <person name="Duangmal K."/>
            <person name="Chantavorakit T."/>
        </authorList>
    </citation>
    <scope>NUCLEOTIDE SEQUENCE [LARGE SCALE GENOMIC DNA]</scope>
    <source>
        <strain evidence="1 2">TBRC 5722</strain>
    </source>
</reference>
<comment type="caution">
    <text evidence="1">The sequence shown here is derived from an EMBL/GenBank/DDBJ whole genome shotgun (WGS) entry which is preliminary data.</text>
</comment>
<dbReference type="Proteomes" id="UP001199469">
    <property type="component" value="Unassembled WGS sequence"/>
</dbReference>
<sequence length="54" mass="5760">MTPGTDLSVLDDPPLTDTTLSDWLRDHDVTALAEVARSARLAGGSFGRHLRALA</sequence>
<evidence type="ECO:0000313" key="1">
    <source>
        <dbReference type="EMBL" id="MCD2196261.1"/>
    </source>
</evidence>